<dbReference type="AlphaFoldDB" id="A0A1F5WRG6"/>
<feature type="transmembrane region" description="Helical" evidence="1">
    <location>
        <begin position="7"/>
        <end position="27"/>
    </location>
</feature>
<keyword evidence="1" id="KW-0812">Transmembrane</keyword>
<organism evidence="2 3">
    <name type="scientific">Candidatus Giovannonibacteria bacterium RIFCSPHIGHO2_02_43_13</name>
    <dbReference type="NCBI Taxonomy" id="1798330"/>
    <lineage>
        <taxon>Bacteria</taxon>
        <taxon>Candidatus Giovannoniibacteriota</taxon>
    </lineage>
</organism>
<reference evidence="2 3" key="1">
    <citation type="journal article" date="2016" name="Nat. Commun.">
        <title>Thousands of microbial genomes shed light on interconnected biogeochemical processes in an aquifer system.</title>
        <authorList>
            <person name="Anantharaman K."/>
            <person name="Brown C.T."/>
            <person name="Hug L.A."/>
            <person name="Sharon I."/>
            <person name="Castelle C.J."/>
            <person name="Probst A.J."/>
            <person name="Thomas B.C."/>
            <person name="Singh A."/>
            <person name="Wilkins M.J."/>
            <person name="Karaoz U."/>
            <person name="Brodie E.L."/>
            <person name="Williams K.H."/>
            <person name="Hubbard S.S."/>
            <person name="Banfield J.F."/>
        </authorList>
    </citation>
    <scope>NUCLEOTIDE SEQUENCE [LARGE SCALE GENOMIC DNA]</scope>
</reference>
<sequence length="68" mass="7701">MELITKYRLQAAGIGFFLLFVAALLAVRALQTSLLIGLLGIPFLLYWSSAMAYAFFKREWPIFLFGPN</sequence>
<gene>
    <name evidence="2" type="ORF">A2W54_03675</name>
</gene>
<keyword evidence="1" id="KW-1133">Transmembrane helix</keyword>
<evidence type="ECO:0000313" key="2">
    <source>
        <dbReference type="EMBL" id="OGF78177.1"/>
    </source>
</evidence>
<accession>A0A1F5WRG6</accession>
<dbReference type="EMBL" id="MFHI01000032">
    <property type="protein sequence ID" value="OGF78177.1"/>
    <property type="molecule type" value="Genomic_DNA"/>
</dbReference>
<evidence type="ECO:0000256" key="1">
    <source>
        <dbReference type="SAM" id="Phobius"/>
    </source>
</evidence>
<keyword evidence="1" id="KW-0472">Membrane</keyword>
<feature type="transmembrane region" description="Helical" evidence="1">
    <location>
        <begin position="33"/>
        <end position="56"/>
    </location>
</feature>
<evidence type="ECO:0000313" key="3">
    <source>
        <dbReference type="Proteomes" id="UP000178425"/>
    </source>
</evidence>
<name>A0A1F5WRG6_9BACT</name>
<comment type="caution">
    <text evidence="2">The sequence shown here is derived from an EMBL/GenBank/DDBJ whole genome shotgun (WGS) entry which is preliminary data.</text>
</comment>
<dbReference type="Proteomes" id="UP000178425">
    <property type="component" value="Unassembled WGS sequence"/>
</dbReference>
<proteinExistence type="predicted"/>
<protein>
    <submittedName>
        <fullName evidence="2">Uncharacterized protein</fullName>
    </submittedName>
</protein>